<evidence type="ECO:0000313" key="1">
    <source>
        <dbReference type="EMBL" id="PFT96776.1"/>
    </source>
</evidence>
<comment type="caution">
    <text evidence="1">The sequence shown here is derived from an EMBL/GenBank/DDBJ whole genome shotgun (WGS) entry which is preliminary data.</text>
</comment>
<name>A0A9X7B291_BACTU</name>
<dbReference type="AlphaFoldDB" id="A0A9X7B291"/>
<evidence type="ECO:0000313" key="2">
    <source>
        <dbReference type="Proteomes" id="UP000225910"/>
    </source>
</evidence>
<accession>A0A9X7B291</accession>
<organism evidence="1 2">
    <name type="scientific">Bacillus thuringiensis</name>
    <dbReference type="NCBI Taxonomy" id="1428"/>
    <lineage>
        <taxon>Bacteria</taxon>
        <taxon>Bacillati</taxon>
        <taxon>Bacillota</taxon>
        <taxon>Bacilli</taxon>
        <taxon>Bacillales</taxon>
        <taxon>Bacillaceae</taxon>
        <taxon>Bacillus</taxon>
        <taxon>Bacillus cereus group</taxon>
    </lineage>
</organism>
<sequence length="96" mass="10973">MKKLTAYNADVQKYMQQNRLSTQKKYEIIDAMRKRVDNTNQSFESLFPSRSKRKDVMDHIIYMLSGNGICKISAETLADKADCSVRTVNAAVHALK</sequence>
<dbReference type="Proteomes" id="UP000225910">
    <property type="component" value="Unassembled WGS sequence"/>
</dbReference>
<reference evidence="1 2" key="1">
    <citation type="submission" date="2017-09" db="EMBL/GenBank/DDBJ databases">
        <title>Large-scale bioinformatics analysis of Bacillus genomes uncovers conserved roles of natural products in bacterial physiology.</title>
        <authorList>
            <consortium name="Agbiome Team Llc"/>
            <person name="Bleich R.M."/>
            <person name="Grubbs K.J."/>
            <person name="Santa Maria K.C."/>
            <person name="Allen S.E."/>
            <person name="Farag S."/>
            <person name="Shank E.A."/>
            <person name="Bowers A."/>
        </authorList>
    </citation>
    <scope>NUCLEOTIDE SEQUENCE [LARGE SCALE GENOMIC DNA]</scope>
    <source>
        <strain evidence="1 2">AFS064137</strain>
    </source>
</reference>
<dbReference type="EMBL" id="NVCU01000054">
    <property type="protein sequence ID" value="PFT96776.1"/>
    <property type="molecule type" value="Genomic_DNA"/>
</dbReference>
<protein>
    <submittedName>
        <fullName evidence="1">Cytosolic protein</fullName>
    </submittedName>
</protein>
<proteinExistence type="predicted"/>
<feature type="non-terminal residue" evidence="1">
    <location>
        <position position="96"/>
    </location>
</feature>
<gene>
    <name evidence="1" type="ORF">COK81_07700</name>
</gene>